<accession>A0A7W9NIB4</accession>
<dbReference type="PROSITE" id="PS51257">
    <property type="entry name" value="PROKAR_LIPOPROTEIN"/>
    <property type="match status" value="1"/>
</dbReference>
<dbReference type="SUPFAM" id="SSF53850">
    <property type="entry name" value="Periplasmic binding protein-like II"/>
    <property type="match status" value="1"/>
</dbReference>
<dbReference type="PANTHER" id="PTHR42996">
    <property type="entry name" value="PHOSPHATE-BINDING PROTEIN PSTS"/>
    <property type="match status" value="1"/>
</dbReference>
<keyword evidence="2 4" id="KW-0813">Transport</keyword>
<feature type="binding site" evidence="5">
    <location>
        <position position="90"/>
    </location>
    <ligand>
        <name>phosphate</name>
        <dbReference type="ChEBI" id="CHEBI:43474"/>
    </ligand>
</feature>
<feature type="binding site" evidence="5">
    <location>
        <begin position="60"/>
        <end position="62"/>
    </location>
    <ligand>
        <name>phosphate</name>
        <dbReference type="ChEBI" id="CHEBI:43474"/>
    </ligand>
</feature>
<evidence type="ECO:0000259" key="8">
    <source>
        <dbReference type="Pfam" id="PF12849"/>
    </source>
</evidence>
<evidence type="ECO:0000313" key="9">
    <source>
        <dbReference type="EMBL" id="MBB5892958.1"/>
    </source>
</evidence>
<organism evidence="9 10">
    <name type="scientific">Kutzneria kofuensis</name>
    <dbReference type="NCBI Taxonomy" id="103725"/>
    <lineage>
        <taxon>Bacteria</taxon>
        <taxon>Bacillati</taxon>
        <taxon>Actinomycetota</taxon>
        <taxon>Actinomycetes</taxon>
        <taxon>Pseudonocardiales</taxon>
        <taxon>Pseudonocardiaceae</taxon>
        <taxon>Kutzneria</taxon>
    </lineage>
</organism>
<feature type="domain" description="PBP" evidence="8">
    <location>
        <begin position="52"/>
        <end position="340"/>
    </location>
</feature>
<evidence type="ECO:0000256" key="4">
    <source>
        <dbReference type="PIRNR" id="PIRNR002756"/>
    </source>
</evidence>
<dbReference type="Pfam" id="PF12849">
    <property type="entry name" value="PBP_like_2"/>
    <property type="match status" value="1"/>
</dbReference>
<name>A0A7W9NIB4_9PSEU</name>
<dbReference type="AlphaFoldDB" id="A0A7W9NIB4"/>
<dbReference type="InterPro" id="IPR005673">
    <property type="entry name" value="ABC_phos-bd_PstS"/>
</dbReference>
<feature type="binding site" evidence="5">
    <location>
        <position position="108"/>
    </location>
    <ligand>
        <name>phosphate</name>
        <dbReference type="ChEBI" id="CHEBI:43474"/>
    </ligand>
</feature>
<dbReference type="RefSeq" id="WP_376775882.1">
    <property type="nucleotide sequence ID" value="NZ_JACHIR010000001.1"/>
</dbReference>
<dbReference type="Proteomes" id="UP000585638">
    <property type="component" value="Unassembled WGS sequence"/>
</dbReference>
<keyword evidence="3 4" id="KW-0592">Phosphate transport</keyword>
<dbReference type="GO" id="GO:0035435">
    <property type="term" value="P:phosphate ion transmembrane transport"/>
    <property type="evidence" value="ECO:0007669"/>
    <property type="project" value="InterPro"/>
</dbReference>
<feature type="region of interest" description="Disordered" evidence="6">
    <location>
        <begin position="30"/>
        <end position="49"/>
    </location>
</feature>
<protein>
    <recommendedName>
        <fullName evidence="4">Phosphate-binding protein</fullName>
    </recommendedName>
</protein>
<evidence type="ECO:0000256" key="3">
    <source>
        <dbReference type="ARBA" id="ARBA00022592"/>
    </source>
</evidence>
<keyword evidence="7" id="KW-0732">Signal</keyword>
<evidence type="ECO:0000256" key="5">
    <source>
        <dbReference type="PIRSR" id="PIRSR002756-1"/>
    </source>
</evidence>
<feature type="compositionally biased region" description="Low complexity" evidence="6">
    <location>
        <begin position="30"/>
        <end position="44"/>
    </location>
</feature>
<dbReference type="Gene3D" id="3.40.190.10">
    <property type="entry name" value="Periplasmic binding protein-like II"/>
    <property type="match status" value="2"/>
</dbReference>
<feature type="chain" id="PRO_5038614406" description="Phosphate-binding protein" evidence="7">
    <location>
        <begin position="25"/>
        <end position="375"/>
    </location>
</feature>
<proteinExistence type="inferred from homology"/>
<evidence type="ECO:0000256" key="2">
    <source>
        <dbReference type="ARBA" id="ARBA00022448"/>
    </source>
</evidence>
<gene>
    <name evidence="9" type="ORF">BJ998_004154</name>
</gene>
<dbReference type="CDD" id="cd13565">
    <property type="entry name" value="PBP2_PstS"/>
    <property type="match status" value="1"/>
</dbReference>
<dbReference type="InterPro" id="IPR050962">
    <property type="entry name" value="Phosphate-bind_PstS"/>
</dbReference>
<evidence type="ECO:0000256" key="1">
    <source>
        <dbReference type="ARBA" id="ARBA00008725"/>
    </source>
</evidence>
<comment type="caution">
    <text evidence="9">The sequence shown here is derived from an EMBL/GenBank/DDBJ whole genome shotgun (WGS) entry which is preliminary data.</text>
</comment>
<dbReference type="GO" id="GO:0042301">
    <property type="term" value="F:phosphate ion binding"/>
    <property type="evidence" value="ECO:0007669"/>
    <property type="project" value="InterPro"/>
</dbReference>
<evidence type="ECO:0000313" key="10">
    <source>
        <dbReference type="Proteomes" id="UP000585638"/>
    </source>
</evidence>
<dbReference type="PIRSF" id="PIRSF002756">
    <property type="entry name" value="PstS"/>
    <property type="match status" value="1"/>
</dbReference>
<evidence type="ECO:0000256" key="7">
    <source>
        <dbReference type="SAM" id="SignalP"/>
    </source>
</evidence>
<dbReference type="EMBL" id="JACHIR010000001">
    <property type="protein sequence ID" value="MBB5892958.1"/>
    <property type="molecule type" value="Genomic_DNA"/>
</dbReference>
<dbReference type="InterPro" id="IPR024370">
    <property type="entry name" value="PBP_domain"/>
</dbReference>
<dbReference type="PANTHER" id="PTHR42996:SF1">
    <property type="entry name" value="PHOSPHATE-BINDING PROTEIN PSTS"/>
    <property type="match status" value="1"/>
</dbReference>
<dbReference type="NCBIfam" id="TIGR00975">
    <property type="entry name" value="3a0107s03"/>
    <property type="match status" value="1"/>
</dbReference>
<keyword evidence="10" id="KW-1185">Reference proteome</keyword>
<sequence length="375" mass="37846">MNMKRHGVALGIMAAGALLLTACGSDNNAGATGGSSNTTSTSAGPKVDCSGKKTLKASGSTAQKNAMDLFVKAYNDACDGSDVNYTANGSGAGVSDFTGKQTDFAGSDSALDPKKGEPDKAAASCGSPAWDLPVVFGPITLVYNVKGVSDLNLDAATTAKIFDGEIKTWDDAAIKKLNPSATLPSTKISVVYRSDQSGTTDNFQQYLTSAGGWTKGAGKTFNGGVGSGASGNPAVATALGQTDGGIAYVEWSFAQSNKLNIASIVTTDGGTPVKVSADSVGKAISSAKFKNPSGNDLSLDLSSIHKTTAAGAYPLLLATYEIVCSKYADAATGKAVKAFLTTAINQGQADLASNGYAPLPDSLKAKLTTAIDAIS</sequence>
<evidence type="ECO:0000256" key="6">
    <source>
        <dbReference type="SAM" id="MobiDB-lite"/>
    </source>
</evidence>
<reference evidence="9 10" key="1">
    <citation type="submission" date="2020-08" db="EMBL/GenBank/DDBJ databases">
        <title>Sequencing the genomes of 1000 actinobacteria strains.</title>
        <authorList>
            <person name="Klenk H.-P."/>
        </authorList>
    </citation>
    <scope>NUCLEOTIDE SEQUENCE [LARGE SCALE GENOMIC DNA]</scope>
    <source>
        <strain evidence="9 10">DSM 43851</strain>
    </source>
</reference>
<feature type="binding site" evidence="5">
    <location>
        <begin position="197"/>
        <end position="199"/>
    </location>
    <ligand>
        <name>phosphate</name>
        <dbReference type="ChEBI" id="CHEBI:43474"/>
    </ligand>
</feature>
<feature type="signal peptide" evidence="7">
    <location>
        <begin position="1"/>
        <end position="24"/>
    </location>
</feature>
<comment type="similarity">
    <text evidence="1 4">Belongs to the PstS family.</text>
</comment>
<dbReference type="GO" id="GO:0043190">
    <property type="term" value="C:ATP-binding cassette (ABC) transporter complex"/>
    <property type="evidence" value="ECO:0007669"/>
    <property type="project" value="InterPro"/>
</dbReference>